<feature type="transmembrane region" description="Helical" evidence="1">
    <location>
        <begin position="73"/>
        <end position="95"/>
    </location>
</feature>
<feature type="transmembrane region" description="Helical" evidence="1">
    <location>
        <begin position="116"/>
        <end position="136"/>
    </location>
</feature>
<evidence type="ECO:0000313" key="2">
    <source>
        <dbReference type="EMBL" id="MFC4673166.1"/>
    </source>
</evidence>
<reference evidence="3" key="1">
    <citation type="journal article" date="2019" name="Int. J. Syst. Evol. Microbiol.">
        <title>The Global Catalogue of Microorganisms (GCM) 10K type strain sequencing project: providing services to taxonomists for standard genome sequencing and annotation.</title>
        <authorList>
            <consortium name="The Broad Institute Genomics Platform"/>
            <consortium name="The Broad Institute Genome Sequencing Center for Infectious Disease"/>
            <person name="Wu L."/>
            <person name="Ma J."/>
        </authorList>
    </citation>
    <scope>NUCLEOTIDE SEQUENCE [LARGE SCALE GENOMIC DNA]</scope>
    <source>
        <strain evidence="3">CCUG 66188</strain>
    </source>
</reference>
<proteinExistence type="predicted"/>
<feature type="transmembrane region" description="Helical" evidence="1">
    <location>
        <begin position="187"/>
        <end position="206"/>
    </location>
</feature>
<sequence>MNQNVSTKKQTMSIFPKLKDWQLFGVLLVIPVILQTVIIAMVLTNSDLVRLSFGFMINPVRIADMLSAIPSGLVMVISVLTIVFISLIFCWLYSLGVNLHRKLPETAVLKLPVFKVFLFISAAHEIFASIWMYFLFLEISSGEALDMKMLSITTPLHLISMCCAFYCFYFIAKALKSIELQKPATFADCKATFFLVWLFPVGIWLIQPKINKLFQ</sequence>
<evidence type="ECO:0000313" key="3">
    <source>
        <dbReference type="Proteomes" id="UP001596023"/>
    </source>
</evidence>
<accession>A0ABV9KT97</accession>
<comment type="caution">
    <text evidence="2">The sequence shown here is derived from an EMBL/GenBank/DDBJ whole genome shotgun (WGS) entry which is preliminary data.</text>
</comment>
<organism evidence="2 3">
    <name type="scientific">Dysgonomonas termitidis</name>
    <dbReference type="NCBI Taxonomy" id="1516126"/>
    <lineage>
        <taxon>Bacteria</taxon>
        <taxon>Pseudomonadati</taxon>
        <taxon>Bacteroidota</taxon>
        <taxon>Bacteroidia</taxon>
        <taxon>Bacteroidales</taxon>
        <taxon>Dysgonomonadaceae</taxon>
        <taxon>Dysgonomonas</taxon>
    </lineage>
</organism>
<keyword evidence="1" id="KW-1133">Transmembrane helix</keyword>
<keyword evidence="1" id="KW-0472">Membrane</keyword>
<feature type="transmembrane region" description="Helical" evidence="1">
    <location>
        <begin position="156"/>
        <end position="175"/>
    </location>
</feature>
<feature type="transmembrane region" description="Helical" evidence="1">
    <location>
        <begin position="21"/>
        <end position="43"/>
    </location>
</feature>
<evidence type="ECO:0000256" key="1">
    <source>
        <dbReference type="SAM" id="Phobius"/>
    </source>
</evidence>
<keyword evidence="1" id="KW-0812">Transmembrane</keyword>
<evidence type="ECO:0008006" key="4">
    <source>
        <dbReference type="Google" id="ProtNLM"/>
    </source>
</evidence>
<dbReference type="Proteomes" id="UP001596023">
    <property type="component" value="Unassembled WGS sequence"/>
</dbReference>
<dbReference type="RefSeq" id="WP_379994404.1">
    <property type="nucleotide sequence ID" value="NZ_JBHSGN010000047.1"/>
</dbReference>
<keyword evidence="3" id="KW-1185">Reference proteome</keyword>
<dbReference type="EMBL" id="JBHSGN010000047">
    <property type="protein sequence ID" value="MFC4673166.1"/>
    <property type="molecule type" value="Genomic_DNA"/>
</dbReference>
<name>A0ABV9KT97_9BACT</name>
<gene>
    <name evidence="2" type="ORF">ACFO6W_05640</name>
</gene>
<protein>
    <recommendedName>
        <fullName evidence="4">Yip1 domain-containing protein</fullName>
    </recommendedName>
</protein>